<accession>A0A024TL20</accession>
<dbReference type="RefSeq" id="XP_008877236.1">
    <property type="nucleotide sequence ID" value="XM_008879014.1"/>
</dbReference>
<dbReference type="EMBL" id="KI913987">
    <property type="protein sequence ID" value="ETV94032.1"/>
    <property type="molecule type" value="Genomic_DNA"/>
</dbReference>
<reference evidence="2" key="1">
    <citation type="submission" date="2013-12" db="EMBL/GenBank/DDBJ databases">
        <title>The Genome Sequence of Aphanomyces invadans NJM9701.</title>
        <authorList>
            <consortium name="The Broad Institute Genomics Platform"/>
            <person name="Russ C."/>
            <person name="Tyler B."/>
            <person name="van West P."/>
            <person name="Dieguez-Uribeondo J."/>
            <person name="Young S.K."/>
            <person name="Zeng Q."/>
            <person name="Gargeya S."/>
            <person name="Fitzgerald M."/>
            <person name="Abouelleil A."/>
            <person name="Alvarado L."/>
            <person name="Chapman S.B."/>
            <person name="Gainer-Dewar J."/>
            <person name="Goldberg J."/>
            <person name="Griggs A."/>
            <person name="Gujja S."/>
            <person name="Hansen M."/>
            <person name="Howarth C."/>
            <person name="Imamovic A."/>
            <person name="Ireland A."/>
            <person name="Larimer J."/>
            <person name="McCowan C."/>
            <person name="Murphy C."/>
            <person name="Pearson M."/>
            <person name="Poon T.W."/>
            <person name="Priest M."/>
            <person name="Roberts A."/>
            <person name="Saif S."/>
            <person name="Shea T."/>
            <person name="Sykes S."/>
            <person name="Wortman J."/>
            <person name="Nusbaum C."/>
            <person name="Birren B."/>
        </authorList>
    </citation>
    <scope>NUCLEOTIDE SEQUENCE [LARGE SCALE GENOMIC DNA]</scope>
    <source>
        <strain evidence="2">NJM9701</strain>
    </source>
</reference>
<name>A0A024TL20_9STRA</name>
<organism evidence="2">
    <name type="scientific">Aphanomyces invadans</name>
    <dbReference type="NCBI Taxonomy" id="157072"/>
    <lineage>
        <taxon>Eukaryota</taxon>
        <taxon>Sar</taxon>
        <taxon>Stramenopiles</taxon>
        <taxon>Oomycota</taxon>
        <taxon>Saprolegniomycetes</taxon>
        <taxon>Saprolegniales</taxon>
        <taxon>Verrucalvaceae</taxon>
        <taxon>Aphanomyces</taxon>
    </lineage>
</organism>
<evidence type="ECO:0000256" key="1">
    <source>
        <dbReference type="SAM" id="MobiDB-lite"/>
    </source>
</evidence>
<feature type="region of interest" description="Disordered" evidence="1">
    <location>
        <begin position="111"/>
        <end position="150"/>
    </location>
</feature>
<gene>
    <name evidence="2" type="ORF">H310_12077</name>
</gene>
<dbReference type="VEuPathDB" id="FungiDB:H310_12077"/>
<dbReference type="GeneID" id="20089127"/>
<proteinExistence type="predicted"/>
<dbReference type="AlphaFoldDB" id="A0A024TL20"/>
<protein>
    <submittedName>
        <fullName evidence="2">Uncharacterized protein</fullName>
    </submittedName>
</protein>
<feature type="non-terminal residue" evidence="2">
    <location>
        <position position="150"/>
    </location>
</feature>
<sequence>MSRPGPLVHAVFRVHVHCDSLLSLQDDMHGPWYRAARYPAHGSSPDRAMQLLRHMQCSPEPAHRALRRLRRVHREIRPPLPVDGQVHRQGQHEVVPALQLGVGRLPRVCARGHDAKRQRARRSARQGRQPVHPPRSRLPLGPANNPHRWC</sequence>
<evidence type="ECO:0000313" key="2">
    <source>
        <dbReference type="EMBL" id="ETV94032.1"/>
    </source>
</evidence>